<dbReference type="InterPro" id="IPR055414">
    <property type="entry name" value="LRR_R13L4/SHOC2-like"/>
</dbReference>
<evidence type="ECO:0000259" key="2">
    <source>
        <dbReference type="Pfam" id="PF23598"/>
    </source>
</evidence>
<comment type="caution">
    <text evidence="3">The sequence shown here is derived from an EMBL/GenBank/DDBJ whole genome shotgun (WGS) entry which is preliminary data.</text>
</comment>
<name>A0A4V3WJ26_CAMSN</name>
<dbReference type="Proteomes" id="UP000306102">
    <property type="component" value="Unassembled WGS sequence"/>
</dbReference>
<keyword evidence="4" id="KW-1185">Reference proteome</keyword>
<reference evidence="3 4" key="1">
    <citation type="journal article" date="2018" name="Proc. Natl. Acad. Sci. U.S.A.">
        <title>Draft genome sequence of Camellia sinensis var. sinensis provides insights into the evolution of the tea genome and tea quality.</title>
        <authorList>
            <person name="Wei C."/>
            <person name="Yang H."/>
            <person name="Wang S."/>
            <person name="Zhao J."/>
            <person name="Liu C."/>
            <person name="Gao L."/>
            <person name="Xia E."/>
            <person name="Lu Y."/>
            <person name="Tai Y."/>
            <person name="She G."/>
            <person name="Sun J."/>
            <person name="Cao H."/>
            <person name="Tong W."/>
            <person name="Gao Q."/>
            <person name="Li Y."/>
            <person name="Deng W."/>
            <person name="Jiang X."/>
            <person name="Wang W."/>
            <person name="Chen Q."/>
            <person name="Zhang S."/>
            <person name="Li H."/>
            <person name="Wu J."/>
            <person name="Wang P."/>
            <person name="Li P."/>
            <person name="Shi C."/>
            <person name="Zheng F."/>
            <person name="Jian J."/>
            <person name="Huang B."/>
            <person name="Shan D."/>
            <person name="Shi M."/>
            <person name="Fang C."/>
            <person name="Yue Y."/>
            <person name="Li F."/>
            <person name="Li D."/>
            <person name="Wei S."/>
            <person name="Han B."/>
            <person name="Jiang C."/>
            <person name="Yin Y."/>
            <person name="Xia T."/>
            <person name="Zhang Z."/>
            <person name="Bennetzen J.L."/>
            <person name="Zhao S."/>
            <person name="Wan X."/>
        </authorList>
    </citation>
    <scope>NUCLEOTIDE SEQUENCE [LARGE SCALE GENOMIC DNA]</scope>
    <source>
        <strain evidence="4">cv. Shuchazao</strain>
        <tissue evidence="3">Leaf</tissue>
    </source>
</reference>
<dbReference type="Gene3D" id="3.80.10.10">
    <property type="entry name" value="Ribonuclease Inhibitor"/>
    <property type="match status" value="1"/>
</dbReference>
<keyword evidence="1" id="KW-0677">Repeat</keyword>
<dbReference type="PANTHER" id="PTHR15140:SF37">
    <property type="entry name" value="UBIQUITIN-LIKE DOMAIN-CONTAINING PROTEIN"/>
    <property type="match status" value="1"/>
</dbReference>
<sequence>MVSKCSFHKNGVSLPNLQTLYVVPRQVLKAKWLPNFPNLRKLGISYVTEPIIEVLSNEAPVSNKLENLRLWNILGDSEVNLTKLNLSRYEILRKLHLQIYMKRLPEHGKLPPNLIKLTLVCTFLDEDPLVTLKELPKLRILKLGFKSYKGRKMVCSGGSNKFPQLEVLEIVMLSLNELVVEVDAMPRLNKLRYDFIRVLTIPKRILNITIARRKGNF</sequence>
<protein>
    <recommendedName>
        <fullName evidence="2">Disease resistance R13L4/SHOC-2-like LRR domain-containing protein</fullName>
    </recommendedName>
</protein>
<proteinExistence type="predicted"/>
<dbReference type="EMBL" id="SDRB02013315">
    <property type="protein sequence ID" value="THF95236.1"/>
    <property type="molecule type" value="Genomic_DNA"/>
</dbReference>
<evidence type="ECO:0000313" key="4">
    <source>
        <dbReference type="Proteomes" id="UP000306102"/>
    </source>
</evidence>
<dbReference type="Pfam" id="PF23598">
    <property type="entry name" value="LRR_14"/>
    <property type="match status" value="1"/>
</dbReference>
<dbReference type="AlphaFoldDB" id="A0A4V3WJ26"/>
<gene>
    <name evidence="3" type="ORF">TEA_019891</name>
</gene>
<dbReference type="PANTHER" id="PTHR15140">
    <property type="entry name" value="TUBULIN-SPECIFIC CHAPERONE E"/>
    <property type="match status" value="1"/>
</dbReference>
<dbReference type="SUPFAM" id="SSF52058">
    <property type="entry name" value="L domain-like"/>
    <property type="match status" value="1"/>
</dbReference>
<dbReference type="InterPro" id="IPR032675">
    <property type="entry name" value="LRR_dom_sf"/>
</dbReference>
<evidence type="ECO:0000313" key="3">
    <source>
        <dbReference type="EMBL" id="THF95236.1"/>
    </source>
</evidence>
<organism evidence="3 4">
    <name type="scientific">Camellia sinensis var. sinensis</name>
    <name type="common">China tea</name>
    <dbReference type="NCBI Taxonomy" id="542762"/>
    <lineage>
        <taxon>Eukaryota</taxon>
        <taxon>Viridiplantae</taxon>
        <taxon>Streptophyta</taxon>
        <taxon>Embryophyta</taxon>
        <taxon>Tracheophyta</taxon>
        <taxon>Spermatophyta</taxon>
        <taxon>Magnoliopsida</taxon>
        <taxon>eudicotyledons</taxon>
        <taxon>Gunneridae</taxon>
        <taxon>Pentapetalae</taxon>
        <taxon>asterids</taxon>
        <taxon>Ericales</taxon>
        <taxon>Theaceae</taxon>
        <taxon>Camellia</taxon>
    </lineage>
</organism>
<evidence type="ECO:0000256" key="1">
    <source>
        <dbReference type="ARBA" id="ARBA00022737"/>
    </source>
</evidence>
<accession>A0A4V3WJ26</accession>
<feature type="domain" description="Disease resistance R13L4/SHOC-2-like LRR" evidence="2">
    <location>
        <begin position="13"/>
        <end position="195"/>
    </location>
</feature>